<sequence>MKNRAKDRVNNAWNKETECQVDIVDGDNAAEIVGEQRGRMMTLLANERAGELSELPVDSPPSPSSPPPSAFFLYLSRFLVRTPSGYPSQLACLWLSNSLMTTPRDQKQSATTCPVFPLSAKMMTTEQREKWLQYLYLNVSIPTLYLRQRGCDTVLVNLGKPYLRTYADNRYKASSDYKGNQLWGGSLSIPKLAIVTSAKNGHSTSYLDNIKVAGSPLITGWVYCRIHQSPAFRTLQYYQYPPSTTTDSKHRSYRVYKESLSIETQRTCSSSSYCYSYSCLHQPESSEALYSSPLIYSPPLSS</sequence>
<name>A0AAV7ICS2_COTGL</name>
<organism evidence="1 2">
    <name type="scientific">Cotesia glomerata</name>
    <name type="common">Lepidopteran parasitic wasp</name>
    <name type="synonym">Apanteles glomeratus</name>
    <dbReference type="NCBI Taxonomy" id="32391"/>
    <lineage>
        <taxon>Eukaryota</taxon>
        <taxon>Metazoa</taxon>
        <taxon>Ecdysozoa</taxon>
        <taxon>Arthropoda</taxon>
        <taxon>Hexapoda</taxon>
        <taxon>Insecta</taxon>
        <taxon>Pterygota</taxon>
        <taxon>Neoptera</taxon>
        <taxon>Endopterygota</taxon>
        <taxon>Hymenoptera</taxon>
        <taxon>Apocrita</taxon>
        <taxon>Ichneumonoidea</taxon>
        <taxon>Braconidae</taxon>
        <taxon>Microgastrinae</taxon>
        <taxon>Cotesia</taxon>
    </lineage>
</organism>
<keyword evidence="2" id="KW-1185">Reference proteome</keyword>
<gene>
    <name evidence="1" type="ORF">KQX54_005087</name>
</gene>
<evidence type="ECO:0000313" key="2">
    <source>
        <dbReference type="Proteomes" id="UP000826195"/>
    </source>
</evidence>
<proteinExistence type="predicted"/>
<accession>A0AAV7ICS2</accession>
<dbReference type="AlphaFoldDB" id="A0AAV7ICS2"/>
<protein>
    <submittedName>
        <fullName evidence="1">Uncharacterized protein</fullName>
    </submittedName>
</protein>
<comment type="caution">
    <text evidence="1">The sequence shown here is derived from an EMBL/GenBank/DDBJ whole genome shotgun (WGS) entry which is preliminary data.</text>
</comment>
<reference evidence="1 2" key="1">
    <citation type="journal article" date="2021" name="J. Hered.">
        <title>A chromosome-level genome assembly of the parasitoid wasp, Cotesia glomerata (Hymenoptera: Braconidae).</title>
        <authorList>
            <person name="Pinto B.J."/>
            <person name="Weis J.J."/>
            <person name="Gamble T."/>
            <person name="Ode P.J."/>
            <person name="Paul R."/>
            <person name="Zaspel J.M."/>
        </authorList>
    </citation>
    <scope>NUCLEOTIDE SEQUENCE [LARGE SCALE GENOMIC DNA]</scope>
    <source>
        <strain evidence="1">CgM1</strain>
    </source>
</reference>
<dbReference type="EMBL" id="JAHXZJ010001864">
    <property type="protein sequence ID" value="KAH0549006.1"/>
    <property type="molecule type" value="Genomic_DNA"/>
</dbReference>
<dbReference type="Proteomes" id="UP000826195">
    <property type="component" value="Unassembled WGS sequence"/>
</dbReference>
<evidence type="ECO:0000313" key="1">
    <source>
        <dbReference type="EMBL" id="KAH0549006.1"/>
    </source>
</evidence>